<evidence type="ECO:0000313" key="1">
    <source>
        <dbReference type="EMBL" id="MEQ3551386.1"/>
    </source>
</evidence>
<dbReference type="GO" id="GO:0008168">
    <property type="term" value="F:methyltransferase activity"/>
    <property type="evidence" value="ECO:0007669"/>
    <property type="project" value="UniProtKB-KW"/>
</dbReference>
<organism evidence="1 2">
    <name type="scientific">Pseudonocardia nematodicida</name>
    <dbReference type="NCBI Taxonomy" id="1206997"/>
    <lineage>
        <taxon>Bacteria</taxon>
        <taxon>Bacillati</taxon>
        <taxon>Actinomycetota</taxon>
        <taxon>Actinomycetes</taxon>
        <taxon>Pseudonocardiales</taxon>
        <taxon>Pseudonocardiaceae</taxon>
        <taxon>Pseudonocardia</taxon>
    </lineage>
</organism>
<reference evidence="1 2" key="1">
    <citation type="submission" date="2024-03" db="EMBL/GenBank/DDBJ databases">
        <title>Draft genome sequence of Pseudonocardia nematodicida JCM 31783.</title>
        <authorList>
            <person name="Butdee W."/>
            <person name="Duangmal K."/>
        </authorList>
    </citation>
    <scope>NUCLEOTIDE SEQUENCE [LARGE SCALE GENOMIC DNA]</scope>
    <source>
        <strain evidence="1 2">JCM 31783</strain>
    </source>
</reference>
<keyword evidence="1" id="KW-0808">Transferase</keyword>
<keyword evidence="2" id="KW-1185">Reference proteome</keyword>
<sequence length="274" mass="28987">MNGAAPDPACEPDLTLPNPARVYDHMLGGAHNFAADRAFAARILEALPGARDAAVANRSFVHRAVRACLELGCRQFLDLGSGIPTAEPVHTIAHRHDPAARVAYVDIEPVAVSISRSVLDGVEGATITAADLCDPEAVLAAPGVAGLLDPQQPTAVLAASVLHFVPDDDLLAALLARYCDAVGPGSMLVISHGSTDQDDPAVGEEMAMLERFTKESAQPATSRDRDTLRRLTARLDLIEPGLVDVTRWRPDDPAEPGREVGMYALVGRIRPSSS</sequence>
<proteinExistence type="predicted"/>
<dbReference type="EMBL" id="JBEDNQ010000005">
    <property type="protein sequence ID" value="MEQ3551386.1"/>
    <property type="molecule type" value="Genomic_DNA"/>
</dbReference>
<dbReference type="GO" id="GO:0032259">
    <property type="term" value="P:methylation"/>
    <property type="evidence" value="ECO:0007669"/>
    <property type="project" value="UniProtKB-KW"/>
</dbReference>
<dbReference type="PIRSF" id="PIRSF017393">
    <property type="entry name" value="MTase_SAV2177"/>
    <property type="match status" value="1"/>
</dbReference>
<protein>
    <submittedName>
        <fullName evidence="1">SAM-dependent methyltransferase</fullName>
        <ecNumber evidence="1">2.1.1.-</ecNumber>
    </submittedName>
</protein>
<evidence type="ECO:0000313" key="2">
    <source>
        <dbReference type="Proteomes" id="UP001494902"/>
    </source>
</evidence>
<accession>A0ABV1KA83</accession>
<dbReference type="SUPFAM" id="SSF53335">
    <property type="entry name" value="S-adenosyl-L-methionine-dependent methyltransferases"/>
    <property type="match status" value="1"/>
</dbReference>
<comment type="caution">
    <text evidence="1">The sequence shown here is derived from an EMBL/GenBank/DDBJ whole genome shotgun (WGS) entry which is preliminary data.</text>
</comment>
<dbReference type="RefSeq" id="WP_349298466.1">
    <property type="nucleotide sequence ID" value="NZ_JBEDNQ010000005.1"/>
</dbReference>
<dbReference type="InterPro" id="IPR029063">
    <property type="entry name" value="SAM-dependent_MTases_sf"/>
</dbReference>
<dbReference type="InterPro" id="IPR006764">
    <property type="entry name" value="SAM_dep_MeTrfase_SAV2177_type"/>
</dbReference>
<dbReference type="EC" id="2.1.1.-" evidence="1"/>
<name>A0ABV1KA83_9PSEU</name>
<dbReference type="Proteomes" id="UP001494902">
    <property type="component" value="Unassembled WGS sequence"/>
</dbReference>
<dbReference type="Gene3D" id="3.40.50.150">
    <property type="entry name" value="Vaccinia Virus protein VP39"/>
    <property type="match status" value="1"/>
</dbReference>
<keyword evidence="1" id="KW-0489">Methyltransferase</keyword>
<gene>
    <name evidence="1" type="ORF">WIS52_12990</name>
</gene>
<dbReference type="Pfam" id="PF04672">
    <property type="entry name" value="Methyltransf_19"/>
    <property type="match status" value="1"/>
</dbReference>